<evidence type="ECO:0000256" key="2">
    <source>
        <dbReference type="ARBA" id="ARBA00012831"/>
    </source>
</evidence>
<evidence type="ECO:0000256" key="6">
    <source>
        <dbReference type="ARBA" id="ARBA00022917"/>
    </source>
</evidence>
<dbReference type="Pfam" id="PF00587">
    <property type="entry name" value="tRNA-synt_2b"/>
    <property type="match status" value="1"/>
</dbReference>
<organism evidence="11 12">
    <name type="scientific">Haloferax profundi</name>
    <dbReference type="NCBI Taxonomy" id="1544718"/>
    <lineage>
        <taxon>Archaea</taxon>
        <taxon>Methanobacteriati</taxon>
        <taxon>Methanobacteriota</taxon>
        <taxon>Stenosarchaea group</taxon>
        <taxon>Halobacteria</taxon>
        <taxon>Halobacteriales</taxon>
        <taxon>Haloferacaceae</taxon>
        <taxon>Haloferax</taxon>
    </lineage>
</organism>
<dbReference type="PRINTS" id="PR01046">
    <property type="entry name" value="TRNASYNTHPRO"/>
</dbReference>
<keyword evidence="7" id="KW-0030">Aminoacyl-tRNA synthetase</keyword>
<keyword evidence="12" id="KW-1185">Reference proteome</keyword>
<dbReference type="SUPFAM" id="SSF52954">
    <property type="entry name" value="Class II aaRS ABD-related"/>
    <property type="match status" value="1"/>
</dbReference>
<dbReference type="OrthoDB" id="193228at2157"/>
<evidence type="ECO:0000256" key="5">
    <source>
        <dbReference type="ARBA" id="ARBA00022840"/>
    </source>
</evidence>
<dbReference type="InterPro" id="IPR050062">
    <property type="entry name" value="Pro-tRNA_synthetase"/>
</dbReference>
<dbReference type="RefSeq" id="WP_058571764.1">
    <property type="nucleotide sequence ID" value="NZ_LOPV01000138.1"/>
</dbReference>
<evidence type="ECO:0000259" key="10">
    <source>
        <dbReference type="PROSITE" id="PS50862"/>
    </source>
</evidence>
<name>A0A0W1SPZ4_9EURY</name>
<comment type="subcellular location">
    <subcellularLocation>
        <location evidence="1">Cytoplasm</location>
    </subcellularLocation>
</comment>
<keyword evidence="6" id="KW-0648">Protein biosynthesis</keyword>
<dbReference type="InterPro" id="IPR002316">
    <property type="entry name" value="Pro-tRNA-ligase_IIa"/>
</dbReference>
<comment type="caution">
    <text evidence="11">The sequence shown here is derived from an EMBL/GenBank/DDBJ whole genome shotgun (WGS) entry which is preliminary data.</text>
</comment>
<dbReference type="InterPro" id="IPR045864">
    <property type="entry name" value="aa-tRNA-synth_II/BPL/LPL"/>
</dbReference>
<evidence type="ECO:0000313" key="12">
    <source>
        <dbReference type="Proteomes" id="UP000053157"/>
    </source>
</evidence>
<dbReference type="Gene3D" id="3.30.930.10">
    <property type="entry name" value="Bira Bifunctional Protein, Domain 2"/>
    <property type="match status" value="1"/>
</dbReference>
<dbReference type="PANTHER" id="PTHR42753:SF2">
    <property type="entry name" value="PROLINE--TRNA LIGASE"/>
    <property type="match status" value="1"/>
</dbReference>
<protein>
    <recommendedName>
        <fullName evidence="2">proline--tRNA ligase</fullName>
        <ecNumber evidence="2">6.1.1.15</ecNumber>
    </recommendedName>
    <alternativeName>
        <fullName evidence="8">Prolyl-tRNA synthetase</fullName>
    </alternativeName>
</protein>
<dbReference type="InterPro" id="IPR004154">
    <property type="entry name" value="Anticodon-bd"/>
</dbReference>
<dbReference type="Pfam" id="PF03129">
    <property type="entry name" value="HGTP_anticodon"/>
    <property type="match status" value="1"/>
</dbReference>
<sequence length="418" mass="46036">MRRSEVTLFTSRESEGWENDTVQLAVRAGLVRQFGSGLFGFTPSGQRVRRNVVRTIEAEMDAIGGQAVSLPSLQHKAIWKQSGRWGNFEDEMFTFENRDGQAMCLAPSHEEGIVHLVDGFVRSYEDVPRLFYQVARKHRDDHPRNGLLRTKEFTMKDAYSLHATEESLDEWYARVRDAYCRIFDTLGIDFVVVDAENSVMGGSASEEFVAPVETGSSELVFCETDRCRVGVTDESDDTSLAAGDTCPVCGGTLTAGEGIEIGHVFKLGTRYSDPAGLTVDTADGSTRPVQMGSYGIGVDRLVHTLIEQHADGDGCQWPVTATGTVAPYALAIVPLDYDGEIAQAADRLHDACGREETLLFDDPDQTIGERFAESDLLGIPWKAVLGNNFRETGDVELETRDGDTQFVELEQIADVVSR</sequence>
<evidence type="ECO:0000256" key="3">
    <source>
        <dbReference type="ARBA" id="ARBA00022598"/>
    </source>
</evidence>
<dbReference type="EC" id="6.1.1.15" evidence="2"/>
<evidence type="ECO:0000256" key="4">
    <source>
        <dbReference type="ARBA" id="ARBA00022741"/>
    </source>
</evidence>
<dbReference type="GO" id="GO:0005829">
    <property type="term" value="C:cytosol"/>
    <property type="evidence" value="ECO:0007669"/>
    <property type="project" value="TreeGrafter"/>
</dbReference>
<dbReference type="GO" id="GO:0004827">
    <property type="term" value="F:proline-tRNA ligase activity"/>
    <property type="evidence" value="ECO:0007669"/>
    <property type="project" value="UniProtKB-EC"/>
</dbReference>
<keyword evidence="4" id="KW-0547">Nucleotide-binding</keyword>
<evidence type="ECO:0000313" key="11">
    <source>
        <dbReference type="EMBL" id="KTG28364.1"/>
    </source>
</evidence>
<keyword evidence="5" id="KW-0067">ATP-binding</keyword>
<evidence type="ECO:0000256" key="1">
    <source>
        <dbReference type="ARBA" id="ARBA00004496"/>
    </source>
</evidence>
<gene>
    <name evidence="11" type="ORF">AUR66_12010</name>
</gene>
<dbReference type="PANTHER" id="PTHR42753">
    <property type="entry name" value="MITOCHONDRIAL RIBOSOME PROTEIN L39/PROLYL-TRNA LIGASE FAMILY MEMBER"/>
    <property type="match status" value="1"/>
</dbReference>
<proteinExistence type="predicted"/>
<accession>A0A0W1SPZ4</accession>
<evidence type="ECO:0000256" key="7">
    <source>
        <dbReference type="ARBA" id="ARBA00023146"/>
    </source>
</evidence>
<dbReference type="SUPFAM" id="SSF55681">
    <property type="entry name" value="Class II aaRS and biotin synthetases"/>
    <property type="match status" value="1"/>
</dbReference>
<dbReference type="AlphaFoldDB" id="A0A0W1SPZ4"/>
<dbReference type="InterPro" id="IPR002314">
    <property type="entry name" value="aa-tRNA-synt_IIb"/>
</dbReference>
<dbReference type="PROSITE" id="PS50862">
    <property type="entry name" value="AA_TRNA_LIGASE_II"/>
    <property type="match status" value="1"/>
</dbReference>
<dbReference type="EMBL" id="LOPV01000138">
    <property type="protein sequence ID" value="KTG28364.1"/>
    <property type="molecule type" value="Genomic_DNA"/>
</dbReference>
<feature type="domain" description="Aminoacyl-transfer RNA synthetases class-II family profile" evidence="10">
    <location>
        <begin position="43"/>
        <end position="334"/>
    </location>
</feature>
<evidence type="ECO:0000256" key="8">
    <source>
        <dbReference type="ARBA" id="ARBA00029731"/>
    </source>
</evidence>
<dbReference type="GO" id="GO:0005524">
    <property type="term" value="F:ATP binding"/>
    <property type="evidence" value="ECO:0007669"/>
    <property type="project" value="UniProtKB-KW"/>
</dbReference>
<dbReference type="GO" id="GO:0006433">
    <property type="term" value="P:prolyl-tRNA aminoacylation"/>
    <property type="evidence" value="ECO:0007669"/>
    <property type="project" value="InterPro"/>
</dbReference>
<keyword evidence="3 11" id="KW-0436">Ligase</keyword>
<reference evidence="11 12" key="1">
    <citation type="submission" date="2015-12" db="EMBL/GenBank/DDBJ databases">
        <title>Haloferax profundi sp. nov. isolated from the Discovery deep brine-seawater interface in the Red Sea.</title>
        <authorList>
            <person name="Zhang G."/>
            <person name="Stingl U."/>
            <person name="Rashid M."/>
        </authorList>
    </citation>
    <scope>NUCLEOTIDE SEQUENCE [LARGE SCALE GENOMIC DNA]</scope>
    <source>
        <strain evidence="11 12">SB29</strain>
    </source>
</reference>
<dbReference type="Gene3D" id="3.40.50.800">
    <property type="entry name" value="Anticodon-binding domain"/>
    <property type="match status" value="1"/>
</dbReference>
<comment type="catalytic activity">
    <reaction evidence="9">
        <text>tRNA(Pro) + L-proline + ATP = L-prolyl-tRNA(Pro) + AMP + diphosphate</text>
        <dbReference type="Rhea" id="RHEA:14305"/>
        <dbReference type="Rhea" id="RHEA-COMP:9700"/>
        <dbReference type="Rhea" id="RHEA-COMP:9702"/>
        <dbReference type="ChEBI" id="CHEBI:30616"/>
        <dbReference type="ChEBI" id="CHEBI:33019"/>
        <dbReference type="ChEBI" id="CHEBI:60039"/>
        <dbReference type="ChEBI" id="CHEBI:78442"/>
        <dbReference type="ChEBI" id="CHEBI:78532"/>
        <dbReference type="ChEBI" id="CHEBI:456215"/>
        <dbReference type="EC" id="6.1.1.15"/>
    </reaction>
</comment>
<dbReference type="InterPro" id="IPR006195">
    <property type="entry name" value="aa-tRNA-synth_II"/>
</dbReference>
<evidence type="ECO:0000256" key="9">
    <source>
        <dbReference type="ARBA" id="ARBA00047671"/>
    </source>
</evidence>
<dbReference type="Proteomes" id="UP000053157">
    <property type="component" value="Unassembled WGS sequence"/>
</dbReference>
<dbReference type="InterPro" id="IPR036621">
    <property type="entry name" value="Anticodon-bd_dom_sf"/>
</dbReference>